<sequence>MAVLLEQVMQIGDGEQFTSSRTVGGRLYERKAAGGYDVRKGIRPEHVPARLTPPLISNSSEFLIGSPLRTCVPR</sequence>
<feature type="non-terminal residue" evidence="1">
    <location>
        <position position="74"/>
    </location>
</feature>
<keyword evidence="2" id="KW-1185">Reference proteome</keyword>
<dbReference type="AlphaFoldDB" id="A0A0C3P7D6"/>
<dbReference type="InParanoid" id="A0A0C3P7D6"/>
<evidence type="ECO:0000313" key="1">
    <source>
        <dbReference type="EMBL" id="KIO09315.1"/>
    </source>
</evidence>
<proteinExistence type="predicted"/>
<reference evidence="2" key="2">
    <citation type="submission" date="2015-01" db="EMBL/GenBank/DDBJ databases">
        <title>Evolutionary Origins and Diversification of the Mycorrhizal Mutualists.</title>
        <authorList>
            <consortium name="DOE Joint Genome Institute"/>
            <consortium name="Mycorrhizal Genomics Consortium"/>
            <person name="Kohler A."/>
            <person name="Kuo A."/>
            <person name="Nagy L.G."/>
            <person name="Floudas D."/>
            <person name="Copeland A."/>
            <person name="Barry K.W."/>
            <person name="Cichocki N."/>
            <person name="Veneault-Fourrey C."/>
            <person name="LaButti K."/>
            <person name="Lindquist E.A."/>
            <person name="Lipzen A."/>
            <person name="Lundell T."/>
            <person name="Morin E."/>
            <person name="Murat C."/>
            <person name="Riley R."/>
            <person name="Ohm R."/>
            <person name="Sun H."/>
            <person name="Tunlid A."/>
            <person name="Henrissat B."/>
            <person name="Grigoriev I.V."/>
            <person name="Hibbett D.S."/>
            <person name="Martin F."/>
        </authorList>
    </citation>
    <scope>NUCLEOTIDE SEQUENCE [LARGE SCALE GENOMIC DNA]</scope>
    <source>
        <strain evidence="2">Marx 270</strain>
    </source>
</reference>
<organism evidence="1 2">
    <name type="scientific">Pisolithus tinctorius Marx 270</name>
    <dbReference type="NCBI Taxonomy" id="870435"/>
    <lineage>
        <taxon>Eukaryota</taxon>
        <taxon>Fungi</taxon>
        <taxon>Dikarya</taxon>
        <taxon>Basidiomycota</taxon>
        <taxon>Agaricomycotina</taxon>
        <taxon>Agaricomycetes</taxon>
        <taxon>Agaricomycetidae</taxon>
        <taxon>Boletales</taxon>
        <taxon>Sclerodermatineae</taxon>
        <taxon>Pisolithaceae</taxon>
        <taxon>Pisolithus</taxon>
    </lineage>
</organism>
<protein>
    <submittedName>
        <fullName evidence="1">Uncharacterized protein</fullName>
    </submittedName>
</protein>
<gene>
    <name evidence="1" type="ORF">M404DRAFT_996908</name>
</gene>
<name>A0A0C3P7D6_PISTI</name>
<accession>A0A0C3P7D6</accession>
<dbReference type="EMBL" id="KN831955">
    <property type="protein sequence ID" value="KIO09315.1"/>
    <property type="molecule type" value="Genomic_DNA"/>
</dbReference>
<reference evidence="1 2" key="1">
    <citation type="submission" date="2014-04" db="EMBL/GenBank/DDBJ databases">
        <authorList>
            <consortium name="DOE Joint Genome Institute"/>
            <person name="Kuo A."/>
            <person name="Kohler A."/>
            <person name="Costa M.D."/>
            <person name="Nagy L.G."/>
            <person name="Floudas D."/>
            <person name="Copeland A."/>
            <person name="Barry K.W."/>
            <person name="Cichocki N."/>
            <person name="Veneault-Fourrey C."/>
            <person name="LaButti K."/>
            <person name="Lindquist E.A."/>
            <person name="Lipzen A."/>
            <person name="Lundell T."/>
            <person name="Morin E."/>
            <person name="Murat C."/>
            <person name="Sun H."/>
            <person name="Tunlid A."/>
            <person name="Henrissat B."/>
            <person name="Grigoriev I.V."/>
            <person name="Hibbett D.S."/>
            <person name="Martin F."/>
            <person name="Nordberg H.P."/>
            <person name="Cantor M.N."/>
            <person name="Hua S.X."/>
        </authorList>
    </citation>
    <scope>NUCLEOTIDE SEQUENCE [LARGE SCALE GENOMIC DNA]</scope>
    <source>
        <strain evidence="1 2">Marx 270</strain>
    </source>
</reference>
<evidence type="ECO:0000313" key="2">
    <source>
        <dbReference type="Proteomes" id="UP000054217"/>
    </source>
</evidence>
<dbReference type="Proteomes" id="UP000054217">
    <property type="component" value="Unassembled WGS sequence"/>
</dbReference>
<dbReference type="HOGENOM" id="CLU_2694627_0_0_1"/>